<evidence type="ECO:0000313" key="2">
    <source>
        <dbReference type="EMBL" id="KAF2150577.1"/>
    </source>
</evidence>
<keyword evidence="3" id="KW-1185">Reference proteome</keyword>
<feature type="compositionally biased region" description="Low complexity" evidence="1">
    <location>
        <begin position="156"/>
        <end position="172"/>
    </location>
</feature>
<feature type="compositionally biased region" description="Polar residues" evidence="1">
    <location>
        <begin position="466"/>
        <end position="478"/>
    </location>
</feature>
<feature type="region of interest" description="Disordered" evidence="1">
    <location>
        <begin position="146"/>
        <end position="172"/>
    </location>
</feature>
<sequence length="603" mass="65233">MDPQSVVFHPQSEFWRFQNELQRLQAIQAEHSDRLLRVERKQDEDARMKSVWGGASPFPGILSGTPQQTPLHQPTTDAFKNFDDEESTNLIGSLHLDPEEEPRRMGATSRANSVRFDESANQGHWSHTSRSSMDLMRSAGGVLMSERTSSHKSDGRASSVHSARSAASGRANSLNMDTGYSFGDSNRSPIENPGLAPGLLLLGSVPSIIRCWMNTDFKHNALMYAAVCTGSYRSFLDRRLIDKLGFTNRIVASASGMPTVTLAVYLPEAVPYPASARSSSPAPQLPTISVTFTVFTSSSADVMDSKGIQIIIGSDTLRIHNADILFSINQMSLFDDDRNKLSIPLVRPEDEKTFSGLCTANLDPNAELGPDQLQQELLNGLGQRSSAESVPSLGSSGIIGSQRANVTVPLDLNTSTGASDTSDDEKVPRTGRSIRFASVTDSSAAPETETAANLGDVEQQRHEPTRTTSSPAIWNNWRQRGPESPLQTSTMDYASASKQREPVQRKESGMKVLRPMKSTTRNFSGTPSSPHLSSEGKSRFFDDGKKRGIGESEQKAESTPPTDSLSKDAPGQSSPALEQGGKARVNPAGGASAFSWLKASGTK</sequence>
<proteinExistence type="predicted"/>
<feature type="compositionally biased region" description="Basic and acidic residues" evidence="1">
    <location>
        <begin position="498"/>
        <end position="509"/>
    </location>
</feature>
<accession>A0A9P4IV89</accession>
<dbReference type="Gene3D" id="2.40.70.10">
    <property type="entry name" value="Acid Proteases"/>
    <property type="match status" value="1"/>
</dbReference>
<name>A0A9P4IV89_9PEZI</name>
<comment type="caution">
    <text evidence="2">The sequence shown here is derived from an EMBL/GenBank/DDBJ whole genome shotgun (WGS) entry which is preliminary data.</text>
</comment>
<dbReference type="EMBL" id="ML996089">
    <property type="protein sequence ID" value="KAF2150577.1"/>
    <property type="molecule type" value="Genomic_DNA"/>
</dbReference>
<evidence type="ECO:0008006" key="4">
    <source>
        <dbReference type="Google" id="ProtNLM"/>
    </source>
</evidence>
<evidence type="ECO:0000313" key="3">
    <source>
        <dbReference type="Proteomes" id="UP000799439"/>
    </source>
</evidence>
<feature type="compositionally biased region" description="Low complexity" evidence="1">
    <location>
        <begin position="65"/>
        <end position="74"/>
    </location>
</feature>
<organism evidence="2 3">
    <name type="scientific">Myriangium duriaei CBS 260.36</name>
    <dbReference type="NCBI Taxonomy" id="1168546"/>
    <lineage>
        <taxon>Eukaryota</taxon>
        <taxon>Fungi</taxon>
        <taxon>Dikarya</taxon>
        <taxon>Ascomycota</taxon>
        <taxon>Pezizomycotina</taxon>
        <taxon>Dothideomycetes</taxon>
        <taxon>Dothideomycetidae</taxon>
        <taxon>Myriangiales</taxon>
        <taxon>Myriangiaceae</taxon>
        <taxon>Myriangium</taxon>
    </lineage>
</organism>
<evidence type="ECO:0000256" key="1">
    <source>
        <dbReference type="SAM" id="MobiDB-lite"/>
    </source>
</evidence>
<gene>
    <name evidence="2" type="ORF">K461DRAFT_328850</name>
</gene>
<dbReference type="OrthoDB" id="5369841at2759"/>
<dbReference type="InterPro" id="IPR021109">
    <property type="entry name" value="Peptidase_aspartic_dom_sf"/>
</dbReference>
<feature type="region of interest" description="Disordered" evidence="1">
    <location>
        <begin position="410"/>
        <end position="589"/>
    </location>
</feature>
<feature type="compositionally biased region" description="Polar residues" evidence="1">
    <location>
        <begin position="517"/>
        <end position="532"/>
    </location>
</feature>
<feature type="compositionally biased region" description="Basic and acidic residues" evidence="1">
    <location>
        <begin position="534"/>
        <end position="556"/>
    </location>
</feature>
<reference evidence="2" key="1">
    <citation type="journal article" date="2020" name="Stud. Mycol.">
        <title>101 Dothideomycetes genomes: a test case for predicting lifestyles and emergence of pathogens.</title>
        <authorList>
            <person name="Haridas S."/>
            <person name="Albert R."/>
            <person name="Binder M."/>
            <person name="Bloem J."/>
            <person name="Labutti K."/>
            <person name="Salamov A."/>
            <person name="Andreopoulos B."/>
            <person name="Baker S."/>
            <person name="Barry K."/>
            <person name="Bills G."/>
            <person name="Bluhm B."/>
            <person name="Cannon C."/>
            <person name="Castanera R."/>
            <person name="Culley D."/>
            <person name="Daum C."/>
            <person name="Ezra D."/>
            <person name="Gonzalez J."/>
            <person name="Henrissat B."/>
            <person name="Kuo A."/>
            <person name="Liang C."/>
            <person name="Lipzen A."/>
            <person name="Lutzoni F."/>
            <person name="Magnuson J."/>
            <person name="Mondo S."/>
            <person name="Nolan M."/>
            <person name="Ohm R."/>
            <person name="Pangilinan J."/>
            <person name="Park H.-J."/>
            <person name="Ramirez L."/>
            <person name="Alfaro M."/>
            <person name="Sun H."/>
            <person name="Tritt A."/>
            <person name="Yoshinaga Y."/>
            <person name="Zwiers L.-H."/>
            <person name="Turgeon B."/>
            <person name="Goodwin S."/>
            <person name="Spatafora J."/>
            <person name="Crous P."/>
            <person name="Grigoriev I."/>
        </authorList>
    </citation>
    <scope>NUCLEOTIDE SEQUENCE</scope>
    <source>
        <strain evidence="2">CBS 260.36</strain>
    </source>
</reference>
<dbReference type="Proteomes" id="UP000799439">
    <property type="component" value="Unassembled WGS sequence"/>
</dbReference>
<protein>
    <recommendedName>
        <fullName evidence="4">Ubiquitin carboxyl-terminal hydrolase 19</fullName>
    </recommendedName>
</protein>
<feature type="region of interest" description="Disordered" evidence="1">
    <location>
        <begin position="47"/>
        <end position="74"/>
    </location>
</feature>
<dbReference type="AlphaFoldDB" id="A0A9P4IV89"/>